<comment type="caution">
    <text evidence="2">The sequence shown here is derived from an EMBL/GenBank/DDBJ whole genome shotgun (WGS) entry which is preliminary data.</text>
</comment>
<comment type="catalytic activity">
    <reaction evidence="1">
        <text>guanosine(1516) in 16S rRNA + S-adenosyl-L-methionine = N(2)-methylguanosine(1516) in 16S rRNA + S-adenosyl-L-homocysteine + H(+)</text>
        <dbReference type="Rhea" id="RHEA:43220"/>
        <dbReference type="Rhea" id="RHEA-COMP:10412"/>
        <dbReference type="Rhea" id="RHEA-COMP:10413"/>
        <dbReference type="ChEBI" id="CHEBI:15378"/>
        <dbReference type="ChEBI" id="CHEBI:57856"/>
        <dbReference type="ChEBI" id="CHEBI:59789"/>
        <dbReference type="ChEBI" id="CHEBI:74269"/>
        <dbReference type="ChEBI" id="CHEBI:74481"/>
        <dbReference type="EC" id="2.1.1.242"/>
    </reaction>
</comment>
<dbReference type="EMBL" id="QGGU01000012">
    <property type="protein sequence ID" value="PWK46836.1"/>
    <property type="molecule type" value="Genomic_DNA"/>
</dbReference>
<keyword evidence="1 2" id="KW-0489">Methyltransferase</keyword>
<dbReference type="GO" id="GO:0008990">
    <property type="term" value="F:rRNA (guanine-N2-)-methyltransferase activity"/>
    <property type="evidence" value="ECO:0007669"/>
    <property type="project" value="UniProtKB-UniRule"/>
</dbReference>
<feature type="binding site" evidence="1">
    <location>
        <position position="192"/>
    </location>
    <ligand>
        <name>S-adenosyl-L-methionine</name>
        <dbReference type="ChEBI" id="CHEBI:59789"/>
    </ligand>
</feature>
<dbReference type="PANTHER" id="PTHR36112:SF1">
    <property type="entry name" value="RIBOSOMAL RNA SMALL SUBUNIT METHYLTRANSFERASE J"/>
    <property type="match status" value="1"/>
</dbReference>
<dbReference type="OrthoDB" id="3191794at2"/>
<dbReference type="SUPFAM" id="SSF53335">
    <property type="entry name" value="S-adenosyl-L-methionine-dependent methyltransferases"/>
    <property type="match status" value="1"/>
</dbReference>
<protein>
    <recommendedName>
        <fullName evidence="1">Ribosomal RNA small subunit methyltransferase J</fullName>
        <ecNumber evidence="1">2.1.1.242</ecNumber>
    </recommendedName>
    <alternativeName>
        <fullName evidence="1">16S rRNA m2G1516 methyltransferase</fullName>
    </alternativeName>
    <alternativeName>
        <fullName evidence="1">rRNA (guanine-N(2)-)-methyltransferase</fullName>
    </alternativeName>
</protein>
<comment type="subcellular location">
    <subcellularLocation>
        <location evidence="1">Cytoplasm</location>
    </subcellularLocation>
</comment>
<keyword evidence="1" id="KW-0949">S-adenosyl-L-methionine</keyword>
<keyword evidence="1 2" id="KW-0808">Transferase</keyword>
<keyword evidence="1" id="KW-0698">rRNA processing</keyword>
<dbReference type="RefSeq" id="WP_109764707.1">
    <property type="nucleotide sequence ID" value="NZ_QGGU01000012.1"/>
</dbReference>
<evidence type="ECO:0000313" key="2">
    <source>
        <dbReference type="EMBL" id="PWK46836.1"/>
    </source>
</evidence>
<dbReference type="PANTHER" id="PTHR36112">
    <property type="entry name" value="RIBOSOMAL RNA SMALL SUBUNIT METHYLTRANSFERASE J"/>
    <property type="match status" value="1"/>
</dbReference>
<name>A0A316FGJ5_9GAMM</name>
<feature type="binding site" evidence="1">
    <location>
        <begin position="134"/>
        <end position="135"/>
    </location>
    <ligand>
        <name>S-adenosyl-L-methionine</name>
        <dbReference type="ChEBI" id="CHEBI:59789"/>
    </ligand>
</feature>
<dbReference type="GO" id="GO:0005737">
    <property type="term" value="C:cytoplasm"/>
    <property type="evidence" value="ECO:0007669"/>
    <property type="project" value="UniProtKB-SubCell"/>
</dbReference>
<sequence>MPQQRLIKIIDPSLYSLLSEASFSESIHPKISSNLILEQNGNHTPSEQEWFLQQDNQQLTLKGVLQQQTFSLSFDLQSAQLNYRRQHGGGRKEPLAKAVGLKKAKTPFVIDTTAGMGREALLLTSMGCKVLAIERQPVIYLLLNDAINRLYLNGDRGLSASQLKLIHANSTDYLTDLNRQKNSEKPQVIYMDPMFPDRNKSAAVKKEMRIFKQLAGEDMDAAELLTIACKVAEERVVVKRPASAPFIAERSPSFQITTKKHRFDVYLTNNGQLET</sequence>
<proteinExistence type="inferred from homology"/>
<evidence type="ECO:0000313" key="3">
    <source>
        <dbReference type="Proteomes" id="UP000245790"/>
    </source>
</evidence>
<dbReference type="Gene3D" id="3.40.50.150">
    <property type="entry name" value="Vaccinia Virus protein VP39"/>
    <property type="match status" value="1"/>
</dbReference>
<dbReference type="InterPro" id="IPR007536">
    <property type="entry name" value="16SrRNA_methylTrfase_J"/>
</dbReference>
<dbReference type="Proteomes" id="UP000245790">
    <property type="component" value="Unassembled WGS sequence"/>
</dbReference>
<comment type="similarity">
    <text evidence="1">Belongs to the methyltransferase superfamily. RsmJ family.</text>
</comment>
<keyword evidence="3" id="KW-1185">Reference proteome</keyword>
<keyword evidence="1" id="KW-0963">Cytoplasm</keyword>
<reference evidence="2 3" key="1">
    <citation type="submission" date="2018-05" db="EMBL/GenBank/DDBJ databases">
        <title>Genomic Encyclopedia of Type Strains, Phase IV (KMG-IV): sequencing the most valuable type-strain genomes for metagenomic binning, comparative biology and taxonomic classification.</title>
        <authorList>
            <person name="Goeker M."/>
        </authorList>
    </citation>
    <scope>NUCLEOTIDE SEQUENCE [LARGE SCALE GENOMIC DNA]</scope>
    <source>
        <strain evidence="2 3">DSM 25350</strain>
    </source>
</reference>
<dbReference type="Pfam" id="PF04445">
    <property type="entry name" value="SAM_MT"/>
    <property type="match status" value="1"/>
</dbReference>
<dbReference type="EC" id="2.1.1.242" evidence="1"/>
<organism evidence="2 3">
    <name type="scientific">Pleionea mediterranea</name>
    <dbReference type="NCBI Taxonomy" id="523701"/>
    <lineage>
        <taxon>Bacteria</taxon>
        <taxon>Pseudomonadati</taxon>
        <taxon>Pseudomonadota</taxon>
        <taxon>Gammaproteobacteria</taxon>
        <taxon>Oceanospirillales</taxon>
        <taxon>Pleioneaceae</taxon>
        <taxon>Pleionea</taxon>
    </lineage>
</organism>
<comment type="caution">
    <text evidence="1">Lacks conserved residue(s) required for the propagation of feature annotation.</text>
</comment>
<dbReference type="AlphaFoldDB" id="A0A316FGJ5"/>
<accession>A0A316FGJ5</accession>
<evidence type="ECO:0000256" key="1">
    <source>
        <dbReference type="HAMAP-Rule" id="MF_01523"/>
    </source>
</evidence>
<dbReference type="InterPro" id="IPR029063">
    <property type="entry name" value="SAM-dependent_MTases_sf"/>
</dbReference>
<comment type="function">
    <text evidence="1">Specifically methylates the guanosine in position 1516 of 16S rRNA.</text>
</comment>
<dbReference type="HAMAP" id="MF_01523">
    <property type="entry name" value="16SrRNA_methyltr_J"/>
    <property type="match status" value="1"/>
</dbReference>
<feature type="binding site" evidence="1">
    <location>
        <begin position="118"/>
        <end position="119"/>
    </location>
    <ligand>
        <name>S-adenosyl-L-methionine</name>
        <dbReference type="ChEBI" id="CHEBI:59789"/>
    </ligand>
</feature>
<gene>
    <name evidence="1" type="primary">rsmJ</name>
    <name evidence="2" type="ORF">C8D97_11272</name>
</gene>